<dbReference type="Proteomes" id="UP000252800">
    <property type="component" value="Unassembled WGS sequence"/>
</dbReference>
<evidence type="ECO:0000313" key="2">
    <source>
        <dbReference type="EMBL" id="NME48671.1"/>
    </source>
</evidence>
<dbReference type="RefSeq" id="WP_016252026.1">
    <property type="nucleotide sequence ID" value="NZ_AP035890.1"/>
</dbReference>
<comment type="caution">
    <text evidence="3">The sequence shown here is derived from an EMBL/GenBank/DDBJ whole genome shotgun (WGS) entry which is preliminary data.</text>
</comment>
<evidence type="ECO:0000313" key="3">
    <source>
        <dbReference type="EMBL" id="OUQ08973.1"/>
    </source>
</evidence>
<dbReference type="InterPro" id="IPR003718">
    <property type="entry name" value="OsmC/Ohr_fam"/>
</dbReference>
<name>A0A0I9WNE2_9ENTE</name>
<dbReference type="Proteomes" id="UP001290582">
    <property type="component" value="Unassembled WGS sequence"/>
</dbReference>
<evidence type="ECO:0000313" key="7">
    <source>
        <dbReference type="Proteomes" id="UP000588071"/>
    </source>
</evidence>
<keyword evidence="1" id="KW-0575">Peroxidase</keyword>
<dbReference type="EMBL" id="LEOY01000006">
    <property type="protein sequence ID" value="RBR30149.1"/>
    <property type="molecule type" value="Genomic_DNA"/>
</dbReference>
<keyword evidence="1" id="KW-0560">Oxidoreductase</keyword>
<dbReference type="SUPFAM" id="SSF82784">
    <property type="entry name" value="OsmC-like"/>
    <property type="match status" value="1"/>
</dbReference>
<reference evidence="4 6" key="1">
    <citation type="submission" date="2015-06" db="EMBL/GenBank/DDBJ databases">
        <title>The Genome Sequence of Enterococcus cecorum 170AEA1.</title>
        <authorList>
            <consortium name="The Broad Institute Genomics Platform"/>
            <consortium name="The Broad Institute Genome Sequencing Center for Infectious Disease"/>
            <person name="Earl A.M."/>
            <person name="Van Tyne D."/>
            <person name="Lebreton F."/>
            <person name="Saavedra J.T."/>
            <person name="Gilmore M.S."/>
            <person name="Manson McGuire A."/>
            <person name="Clock S."/>
            <person name="Crupain M."/>
            <person name="Rangan U."/>
            <person name="Young S."/>
            <person name="Abouelleil A."/>
            <person name="Cao P."/>
            <person name="Chapman S.B."/>
            <person name="Griggs A."/>
            <person name="Priest M."/>
            <person name="Shea T."/>
            <person name="Wortman J."/>
            <person name="Nusbaum C."/>
            <person name="Birren B."/>
        </authorList>
    </citation>
    <scope>NUCLEOTIDE SEQUENCE [LARGE SCALE GENOMIC DNA]</scope>
    <source>
        <strain evidence="4 6">170AEA1</strain>
    </source>
</reference>
<dbReference type="AlphaFoldDB" id="A0A0I9WNE2"/>
<reference evidence="1" key="5">
    <citation type="submission" date="2023-12" db="EMBL/GenBank/DDBJ databases">
        <title>Molecular genomic analyses of Enterococcus cecorum from sepsis oubreaks in broilers.</title>
        <authorList>
            <person name="Rhoads D."/>
            <person name="Alrubaye A."/>
        </authorList>
    </citation>
    <scope>NUCLEOTIDE SEQUENCE</scope>
    <source>
        <strain evidence="1">1755</strain>
    </source>
</reference>
<evidence type="ECO:0000313" key="4">
    <source>
        <dbReference type="EMBL" id="RBR30149.1"/>
    </source>
</evidence>
<protein>
    <submittedName>
        <fullName evidence="1">OsmC family protein</fullName>
        <ecNumber evidence="1">1.11.1.-</ecNumber>
    </submittedName>
    <submittedName>
        <fullName evidence="3">Peroxiredoxin</fullName>
    </submittedName>
</protein>
<dbReference type="InterPro" id="IPR036102">
    <property type="entry name" value="OsmC/Ohrsf"/>
</dbReference>
<dbReference type="Gene3D" id="3.30.300.20">
    <property type="match status" value="1"/>
</dbReference>
<reference evidence="2 7" key="4">
    <citation type="submission" date="2020-04" db="EMBL/GenBank/DDBJ databases">
        <authorList>
            <person name="Hitch T.C.A."/>
            <person name="Wylensek D."/>
            <person name="Clavel T."/>
        </authorList>
    </citation>
    <scope>NUCLEOTIDE SEQUENCE [LARGE SCALE GENOMIC DNA]</scope>
    <source>
        <strain evidence="2 7">WCA-380-WT-3C</strain>
    </source>
</reference>
<dbReference type="EC" id="1.11.1.-" evidence="1"/>
<accession>A0A0I9WNE2</accession>
<dbReference type="EMBL" id="JABAFV010000001">
    <property type="protein sequence ID" value="NME48671.1"/>
    <property type="molecule type" value="Genomic_DNA"/>
</dbReference>
<dbReference type="EMBL" id="JAXOGL010000014">
    <property type="protein sequence ID" value="MDZ5598282.1"/>
    <property type="molecule type" value="Genomic_DNA"/>
</dbReference>
<evidence type="ECO:0000313" key="1">
    <source>
        <dbReference type="EMBL" id="MDZ5598282.1"/>
    </source>
</evidence>
<sequence>MAIEVFKAETTALGGLKVNCKSREFEFTLDEPKNLGGTNTGMNPVEALLNSLGACLVIVAQSYARVKKINLKSFKVNLEGELDPDGFRYINPNAKKGFSKISVTFHVKADNTEQEIKDFIEFVEATCPVHDTITNSPVFESKIITE</sequence>
<gene>
    <name evidence="3" type="ORF">B5E88_10570</name>
    <name evidence="4" type="ORF">EB18_01152</name>
    <name evidence="2" type="ORF">HF857_00035</name>
    <name evidence="1" type="ORF">U1294_08640</name>
</gene>
<dbReference type="PANTHER" id="PTHR35368:SF1">
    <property type="entry name" value="HYDROPEROXIDE REDUCTASE"/>
    <property type="match status" value="1"/>
</dbReference>
<organism evidence="3 5">
    <name type="scientific">Enterococcus cecorum</name>
    <dbReference type="NCBI Taxonomy" id="44008"/>
    <lineage>
        <taxon>Bacteria</taxon>
        <taxon>Bacillati</taxon>
        <taxon>Bacillota</taxon>
        <taxon>Bacilli</taxon>
        <taxon>Lactobacillales</taxon>
        <taxon>Enterococcaceae</taxon>
        <taxon>Enterococcus</taxon>
    </lineage>
</organism>
<dbReference type="Pfam" id="PF02566">
    <property type="entry name" value="OsmC"/>
    <property type="match status" value="1"/>
</dbReference>
<proteinExistence type="predicted"/>
<reference evidence="3" key="3">
    <citation type="journal article" date="2018" name="BMC Genomics">
        <title>Whole genome sequencing and function prediction of 133 gut anaerobes isolated from chicken caecum in pure cultures.</title>
        <authorList>
            <person name="Medvecky M."/>
            <person name="Cejkova D."/>
            <person name="Polansky O."/>
            <person name="Karasova D."/>
            <person name="Kubasova T."/>
            <person name="Cizek A."/>
            <person name="Rychlik I."/>
        </authorList>
    </citation>
    <scope>NUCLEOTIDE SEQUENCE</scope>
    <source>
        <strain evidence="3">An144</strain>
    </source>
</reference>
<evidence type="ECO:0000313" key="5">
    <source>
        <dbReference type="Proteomes" id="UP000196074"/>
    </source>
</evidence>
<dbReference type="EMBL" id="NFLC01000026">
    <property type="protein sequence ID" value="OUQ08973.1"/>
    <property type="molecule type" value="Genomic_DNA"/>
</dbReference>
<reference evidence="5" key="2">
    <citation type="submission" date="2017-04" db="EMBL/GenBank/DDBJ databases">
        <title>Function of individual gut microbiota members based on whole genome sequencing of pure cultures obtained from chicken caecum.</title>
        <authorList>
            <person name="Medvecky M."/>
            <person name="Cejkova D."/>
            <person name="Polansky O."/>
            <person name="Karasova D."/>
            <person name="Kubasova T."/>
            <person name="Cizek A."/>
            <person name="Rychlik I."/>
        </authorList>
    </citation>
    <scope>NUCLEOTIDE SEQUENCE [LARGE SCALE GENOMIC DNA]</scope>
    <source>
        <strain evidence="5">An144</strain>
    </source>
</reference>
<dbReference type="Proteomes" id="UP000588071">
    <property type="component" value="Unassembled WGS sequence"/>
</dbReference>
<dbReference type="GO" id="GO:0004601">
    <property type="term" value="F:peroxidase activity"/>
    <property type="evidence" value="ECO:0007669"/>
    <property type="project" value="UniProtKB-KW"/>
</dbReference>
<evidence type="ECO:0000313" key="6">
    <source>
        <dbReference type="Proteomes" id="UP000252800"/>
    </source>
</evidence>
<dbReference type="PANTHER" id="PTHR35368">
    <property type="entry name" value="HYDROPEROXIDE REDUCTASE"/>
    <property type="match status" value="1"/>
</dbReference>
<dbReference type="InterPro" id="IPR052924">
    <property type="entry name" value="OsmC/Ohr_hydroprdx_reductase"/>
</dbReference>
<dbReference type="InterPro" id="IPR015946">
    <property type="entry name" value="KH_dom-like_a/b"/>
</dbReference>
<dbReference type="Proteomes" id="UP000196074">
    <property type="component" value="Unassembled WGS sequence"/>
</dbReference>
<dbReference type="GeneID" id="60871517"/>